<evidence type="ECO:0000256" key="2">
    <source>
        <dbReference type="ARBA" id="ARBA00022490"/>
    </source>
</evidence>
<keyword evidence="3 8" id="KW-0436">Ligase</keyword>
<feature type="domain" description="Lysidine-tRNA(Ile) synthetase C-terminal" evidence="9">
    <location>
        <begin position="383"/>
        <end position="458"/>
    </location>
</feature>
<dbReference type="InterPro" id="IPR014729">
    <property type="entry name" value="Rossmann-like_a/b/a_fold"/>
</dbReference>
<evidence type="ECO:0000256" key="1">
    <source>
        <dbReference type="ARBA" id="ARBA00004496"/>
    </source>
</evidence>
<evidence type="ECO:0000256" key="7">
    <source>
        <dbReference type="ARBA" id="ARBA00048539"/>
    </source>
</evidence>
<evidence type="ECO:0000256" key="6">
    <source>
        <dbReference type="ARBA" id="ARBA00022840"/>
    </source>
</evidence>
<dbReference type="PANTHER" id="PTHR43033:SF1">
    <property type="entry name" value="TRNA(ILE)-LYSIDINE SYNTHASE-RELATED"/>
    <property type="match status" value="1"/>
</dbReference>
<dbReference type="SUPFAM" id="SSF56037">
    <property type="entry name" value="PheT/TilS domain"/>
    <property type="match status" value="1"/>
</dbReference>
<dbReference type="Gene3D" id="3.40.50.620">
    <property type="entry name" value="HUPs"/>
    <property type="match status" value="1"/>
</dbReference>
<feature type="binding site" evidence="8">
    <location>
        <begin position="29"/>
        <end position="34"/>
    </location>
    <ligand>
        <name>ATP</name>
        <dbReference type="ChEBI" id="CHEBI:30616"/>
    </ligand>
</feature>
<evidence type="ECO:0000313" key="11">
    <source>
        <dbReference type="Proteomes" id="UP001282284"/>
    </source>
</evidence>
<dbReference type="GO" id="GO:0032267">
    <property type="term" value="F:tRNA(Ile)-lysidine synthase activity"/>
    <property type="evidence" value="ECO:0007669"/>
    <property type="project" value="UniProtKB-EC"/>
</dbReference>
<dbReference type="EC" id="6.3.4.19" evidence="8"/>
<keyword evidence="6 8" id="KW-0067">ATP-binding</keyword>
<gene>
    <name evidence="8 10" type="primary">tilS</name>
    <name evidence="10" type="ORF">QT711_15810</name>
</gene>
<proteinExistence type="inferred from homology"/>
<comment type="subcellular location">
    <subcellularLocation>
        <location evidence="1 8">Cytoplasm</location>
    </subcellularLocation>
</comment>
<dbReference type="EMBL" id="JAUBDI010000020">
    <property type="protein sequence ID" value="MDW0114664.1"/>
    <property type="molecule type" value="Genomic_DNA"/>
</dbReference>
<evidence type="ECO:0000259" key="9">
    <source>
        <dbReference type="SMART" id="SM00977"/>
    </source>
</evidence>
<name>A0ABU4GCE6_9BACL</name>
<dbReference type="SMART" id="SM00977">
    <property type="entry name" value="TilS_C"/>
    <property type="match status" value="1"/>
</dbReference>
<dbReference type="InterPro" id="IPR012094">
    <property type="entry name" value="tRNA_Ile_lys_synt"/>
</dbReference>
<comment type="domain">
    <text evidence="8">The N-terminal region contains the highly conserved SGGXDS motif, predicted to be a P-loop motif involved in ATP binding.</text>
</comment>
<dbReference type="HAMAP" id="MF_01161">
    <property type="entry name" value="tRNA_Ile_lys_synt"/>
    <property type="match status" value="1"/>
</dbReference>
<sequence length="461" mass="52541">MSELEKSVYDFIAKHALLTSGQRILVACSGGVDSVALLLFLAVHRERWNVTVAAAHVDHMLRGEESAEDGRFVQGLCEQLGIPFFGGRVPVPAVLEEEGGNVQDVCRVGRYKFFEEIMQKEQYPLLATAHHAEDQLETVLMQLAKGSLPIGIRPSRQMESGTVIRPFLSVMKRDLLEFVEKHGIAFREDPSNESDAYLRNRYRHHIIPKILSETPTAAVNVVKMTSDLQDDENLLNSLVKQQVAAHVSFTAEGLPTFSVKRFGAMHTALQKRFIPLVLKYIYDGESSPIELNIALLNLIQFHLSDVQGTVSIDLPKGYRFVREYEQVFIVKGQEPFVLTDVALEKGVWQRWGNWLLNWDDVDNIDAVDDNERYFSLQENDLPLRVRSKREGDRMLLPGMKAPKRLSRIFIDEKISAEKRHMLPVITTANDEVCAIPGVRYGIQFKKHKTEQDRYILRFKEL</sequence>
<keyword evidence="5 8" id="KW-0547">Nucleotide-binding</keyword>
<dbReference type="SUPFAM" id="SSF52402">
    <property type="entry name" value="Adenine nucleotide alpha hydrolases-like"/>
    <property type="match status" value="1"/>
</dbReference>
<dbReference type="InterPro" id="IPR012795">
    <property type="entry name" value="tRNA_Ile_lys_synt_N"/>
</dbReference>
<keyword evidence="4 8" id="KW-0819">tRNA processing</keyword>
<accession>A0ABU4GCE6</accession>
<dbReference type="CDD" id="cd01992">
    <property type="entry name" value="TilS_N"/>
    <property type="match status" value="1"/>
</dbReference>
<dbReference type="Pfam" id="PF11734">
    <property type="entry name" value="TilS_C"/>
    <property type="match status" value="1"/>
</dbReference>
<keyword evidence="11" id="KW-1185">Reference proteome</keyword>
<dbReference type="PANTHER" id="PTHR43033">
    <property type="entry name" value="TRNA(ILE)-LYSIDINE SYNTHASE-RELATED"/>
    <property type="match status" value="1"/>
</dbReference>
<comment type="function">
    <text evidence="8">Ligates lysine onto the cytidine present at position 34 of the AUA codon-specific tRNA(Ile) that contains the anticodon CAU, in an ATP-dependent manner. Cytidine is converted to lysidine, thus changing the amino acid specificity of the tRNA from methionine to isoleucine.</text>
</comment>
<comment type="similarity">
    <text evidence="8">Belongs to the tRNA(Ile)-lysidine synthase family.</text>
</comment>
<dbReference type="Pfam" id="PF01171">
    <property type="entry name" value="ATP_bind_3"/>
    <property type="match status" value="1"/>
</dbReference>
<comment type="catalytic activity">
    <reaction evidence="7 8">
        <text>cytidine(34) in tRNA(Ile2) + L-lysine + ATP = lysidine(34) in tRNA(Ile2) + AMP + diphosphate + H(+)</text>
        <dbReference type="Rhea" id="RHEA:43744"/>
        <dbReference type="Rhea" id="RHEA-COMP:10625"/>
        <dbReference type="Rhea" id="RHEA-COMP:10670"/>
        <dbReference type="ChEBI" id="CHEBI:15378"/>
        <dbReference type="ChEBI" id="CHEBI:30616"/>
        <dbReference type="ChEBI" id="CHEBI:32551"/>
        <dbReference type="ChEBI" id="CHEBI:33019"/>
        <dbReference type="ChEBI" id="CHEBI:82748"/>
        <dbReference type="ChEBI" id="CHEBI:83665"/>
        <dbReference type="ChEBI" id="CHEBI:456215"/>
        <dbReference type="EC" id="6.3.4.19"/>
    </reaction>
</comment>
<dbReference type="NCBIfam" id="TIGR02432">
    <property type="entry name" value="lysidine_TilS_N"/>
    <property type="match status" value="1"/>
</dbReference>
<dbReference type="InterPro" id="IPR011063">
    <property type="entry name" value="TilS/TtcA_N"/>
</dbReference>
<evidence type="ECO:0000313" key="10">
    <source>
        <dbReference type="EMBL" id="MDW0114664.1"/>
    </source>
</evidence>
<dbReference type="Gene3D" id="3.30.465.60">
    <property type="match status" value="1"/>
</dbReference>
<dbReference type="InterPro" id="IPR012796">
    <property type="entry name" value="Lysidine-tRNA-synth_C"/>
</dbReference>
<dbReference type="RefSeq" id="WP_317945868.1">
    <property type="nucleotide sequence ID" value="NZ_JAUBDI010000020.1"/>
</dbReference>
<evidence type="ECO:0000256" key="8">
    <source>
        <dbReference type="HAMAP-Rule" id="MF_01161"/>
    </source>
</evidence>
<dbReference type="Proteomes" id="UP001282284">
    <property type="component" value="Unassembled WGS sequence"/>
</dbReference>
<protein>
    <recommendedName>
        <fullName evidence="8">tRNA(Ile)-lysidine synthase</fullName>
        <ecNumber evidence="8">6.3.4.19</ecNumber>
    </recommendedName>
    <alternativeName>
        <fullName evidence="8">tRNA(Ile)-2-lysyl-cytidine synthase</fullName>
    </alternativeName>
    <alternativeName>
        <fullName evidence="8">tRNA(Ile)-lysidine synthetase</fullName>
    </alternativeName>
</protein>
<evidence type="ECO:0000256" key="5">
    <source>
        <dbReference type="ARBA" id="ARBA00022741"/>
    </source>
</evidence>
<dbReference type="SUPFAM" id="SSF82829">
    <property type="entry name" value="MesJ substrate recognition domain-like"/>
    <property type="match status" value="1"/>
</dbReference>
<comment type="caution">
    <text evidence="10">The sequence shown here is derived from an EMBL/GenBank/DDBJ whole genome shotgun (WGS) entry which is preliminary data.</text>
</comment>
<dbReference type="NCBIfam" id="TIGR02433">
    <property type="entry name" value="lysidine_TilS_C"/>
    <property type="match status" value="1"/>
</dbReference>
<evidence type="ECO:0000256" key="3">
    <source>
        <dbReference type="ARBA" id="ARBA00022598"/>
    </source>
</evidence>
<evidence type="ECO:0000256" key="4">
    <source>
        <dbReference type="ARBA" id="ARBA00022694"/>
    </source>
</evidence>
<organism evidence="10 11">
    <name type="scientific">Sporosarcina saromensis</name>
    <dbReference type="NCBI Taxonomy" id="359365"/>
    <lineage>
        <taxon>Bacteria</taxon>
        <taxon>Bacillati</taxon>
        <taxon>Bacillota</taxon>
        <taxon>Bacilli</taxon>
        <taxon>Bacillales</taxon>
        <taxon>Caryophanaceae</taxon>
        <taxon>Sporosarcina</taxon>
    </lineage>
</organism>
<keyword evidence="2 8" id="KW-0963">Cytoplasm</keyword>
<reference evidence="10 11" key="1">
    <citation type="submission" date="2023-06" db="EMBL/GenBank/DDBJ databases">
        <title>Sporosarcina sp. nov., isolated from Korean traditional fermented seafood 'Jeotgal'.</title>
        <authorList>
            <person name="Yang A.I."/>
            <person name="Shin N.-R."/>
        </authorList>
    </citation>
    <scope>NUCLEOTIDE SEQUENCE [LARGE SCALE GENOMIC DNA]</scope>
    <source>
        <strain evidence="10 11">KCTC13119</strain>
    </source>
</reference>